<protein>
    <submittedName>
        <fullName evidence="1">Uncharacterized protein</fullName>
    </submittedName>
</protein>
<keyword evidence="3" id="KW-1185">Reference proteome</keyword>
<organism evidence="1 4">
    <name type="scientific">Puccinia graminis f. sp. tritici</name>
    <dbReference type="NCBI Taxonomy" id="56615"/>
    <lineage>
        <taxon>Eukaryota</taxon>
        <taxon>Fungi</taxon>
        <taxon>Dikarya</taxon>
        <taxon>Basidiomycota</taxon>
        <taxon>Pucciniomycotina</taxon>
        <taxon>Pucciniomycetes</taxon>
        <taxon>Pucciniales</taxon>
        <taxon>Pucciniaceae</taxon>
        <taxon>Puccinia</taxon>
    </lineage>
</organism>
<sequence length="68" mass="7316">MPYTLAAIGTTNLLAGYPHGQGYIATASTTGRRPQPETEPLANLDDLASSLCLGQLVTEMRLRRNSLQ</sequence>
<dbReference type="EMBL" id="VDEP01000304">
    <property type="protein sequence ID" value="KAA1109473.1"/>
    <property type="molecule type" value="Genomic_DNA"/>
</dbReference>
<evidence type="ECO:0000313" key="4">
    <source>
        <dbReference type="Proteomes" id="UP000325313"/>
    </source>
</evidence>
<gene>
    <name evidence="2" type="ORF">PGT21_036197</name>
    <name evidence="1" type="ORF">PGTUg99_005279</name>
</gene>
<comment type="caution">
    <text evidence="1">The sequence shown here is derived from an EMBL/GenBank/DDBJ whole genome shotgun (WGS) entry which is preliminary data.</text>
</comment>
<dbReference type="AlphaFoldDB" id="A0A5B0Q900"/>
<evidence type="ECO:0000313" key="1">
    <source>
        <dbReference type="EMBL" id="KAA1109473.1"/>
    </source>
</evidence>
<dbReference type="Proteomes" id="UP000325313">
    <property type="component" value="Unassembled WGS sequence"/>
</dbReference>
<dbReference type="EMBL" id="VSWC01000001">
    <property type="protein sequence ID" value="KAA1119923.1"/>
    <property type="molecule type" value="Genomic_DNA"/>
</dbReference>
<evidence type="ECO:0000313" key="3">
    <source>
        <dbReference type="Proteomes" id="UP000324748"/>
    </source>
</evidence>
<dbReference type="Proteomes" id="UP000324748">
    <property type="component" value="Unassembled WGS sequence"/>
</dbReference>
<accession>A0A5B0Q900</accession>
<proteinExistence type="predicted"/>
<name>A0A5B0Q900_PUCGR</name>
<evidence type="ECO:0000313" key="2">
    <source>
        <dbReference type="EMBL" id="KAA1119923.1"/>
    </source>
</evidence>
<reference evidence="3 4" key="1">
    <citation type="submission" date="2019-05" db="EMBL/GenBank/DDBJ databases">
        <title>Emergence of the Ug99 lineage of the wheat stem rust pathogen through somatic hybridization.</title>
        <authorList>
            <person name="Li F."/>
            <person name="Upadhyaya N.M."/>
            <person name="Sperschneider J."/>
            <person name="Matny O."/>
            <person name="Nguyen-Phuc H."/>
            <person name="Mago R."/>
            <person name="Raley C."/>
            <person name="Miller M.E."/>
            <person name="Silverstein K.A.T."/>
            <person name="Henningsen E."/>
            <person name="Hirsch C.D."/>
            <person name="Visser B."/>
            <person name="Pretorius Z.A."/>
            <person name="Steffenson B.J."/>
            <person name="Schwessinger B."/>
            <person name="Dodds P.N."/>
            <person name="Figueroa M."/>
        </authorList>
    </citation>
    <scope>NUCLEOTIDE SEQUENCE [LARGE SCALE GENOMIC DNA]</scope>
    <source>
        <strain evidence="2">21-0</strain>
        <strain evidence="1 4">Ug99</strain>
    </source>
</reference>